<evidence type="ECO:0000256" key="6">
    <source>
        <dbReference type="SAM" id="Phobius"/>
    </source>
</evidence>
<dbReference type="GO" id="GO:0140359">
    <property type="term" value="F:ABC-type transporter activity"/>
    <property type="evidence" value="ECO:0007669"/>
    <property type="project" value="InterPro"/>
</dbReference>
<evidence type="ECO:0000256" key="1">
    <source>
        <dbReference type="ARBA" id="ARBA00004141"/>
    </source>
</evidence>
<organism evidence="8 9">
    <name type="scientific">Planotetraspora silvatica</name>
    <dbReference type="NCBI Taxonomy" id="234614"/>
    <lineage>
        <taxon>Bacteria</taxon>
        <taxon>Bacillati</taxon>
        <taxon>Actinomycetota</taxon>
        <taxon>Actinomycetes</taxon>
        <taxon>Streptosporangiales</taxon>
        <taxon>Streptosporangiaceae</taxon>
        <taxon>Planotetraspora</taxon>
    </lineage>
</organism>
<keyword evidence="4 6" id="KW-0472">Membrane</keyword>
<feature type="transmembrane region" description="Helical" evidence="6">
    <location>
        <begin position="12"/>
        <end position="33"/>
    </location>
</feature>
<keyword evidence="2 6" id="KW-0812">Transmembrane</keyword>
<dbReference type="AlphaFoldDB" id="A0A8J3XNC6"/>
<feature type="transmembrane region" description="Helical" evidence="6">
    <location>
        <begin position="125"/>
        <end position="147"/>
    </location>
</feature>
<evidence type="ECO:0000256" key="5">
    <source>
        <dbReference type="ARBA" id="ARBA00023251"/>
    </source>
</evidence>
<name>A0A8J3XNC6_9ACTN</name>
<keyword evidence="3 6" id="KW-1133">Transmembrane helix</keyword>
<reference evidence="8" key="1">
    <citation type="submission" date="2021-01" db="EMBL/GenBank/DDBJ databases">
        <title>Whole genome shotgun sequence of Planotetraspora silvatica NBRC 100141.</title>
        <authorList>
            <person name="Komaki H."/>
            <person name="Tamura T."/>
        </authorList>
    </citation>
    <scope>NUCLEOTIDE SEQUENCE</scope>
    <source>
        <strain evidence="8">NBRC 100141</strain>
    </source>
</reference>
<dbReference type="PIRSF" id="PIRSF006648">
    <property type="entry name" value="DrrB"/>
    <property type="match status" value="1"/>
</dbReference>
<feature type="transmembrane region" description="Helical" evidence="6">
    <location>
        <begin position="159"/>
        <end position="177"/>
    </location>
</feature>
<dbReference type="GO" id="GO:0046677">
    <property type="term" value="P:response to antibiotic"/>
    <property type="evidence" value="ECO:0007669"/>
    <property type="project" value="UniProtKB-KW"/>
</dbReference>
<dbReference type="EMBL" id="BOOQ01000031">
    <property type="protein sequence ID" value="GII48412.1"/>
    <property type="molecule type" value="Genomic_DNA"/>
</dbReference>
<dbReference type="PANTHER" id="PTHR43077:SF11">
    <property type="entry name" value="TRANSPORT PERMEASE YVFS-RELATED"/>
    <property type="match status" value="1"/>
</dbReference>
<evidence type="ECO:0000256" key="4">
    <source>
        <dbReference type="ARBA" id="ARBA00023136"/>
    </source>
</evidence>
<evidence type="ECO:0000256" key="3">
    <source>
        <dbReference type="ARBA" id="ARBA00022989"/>
    </source>
</evidence>
<keyword evidence="9" id="KW-1185">Reference proteome</keyword>
<proteinExistence type="predicted"/>
<feature type="domain" description="ABC-2 type transporter transmembrane" evidence="7">
    <location>
        <begin position="8"/>
        <end position="194"/>
    </location>
</feature>
<keyword evidence="5" id="KW-0046">Antibiotic resistance</keyword>
<feature type="transmembrane region" description="Helical" evidence="6">
    <location>
        <begin position="97"/>
        <end position="119"/>
    </location>
</feature>
<feature type="transmembrane region" description="Helical" evidence="6">
    <location>
        <begin position="45"/>
        <end position="64"/>
    </location>
</feature>
<dbReference type="PANTHER" id="PTHR43077">
    <property type="entry name" value="TRANSPORT PERMEASE YVFS-RELATED"/>
    <property type="match status" value="1"/>
</dbReference>
<gene>
    <name evidence="8" type="ORF">Psi02_48360</name>
</gene>
<dbReference type="Pfam" id="PF01061">
    <property type="entry name" value="ABC2_membrane"/>
    <property type="match status" value="1"/>
</dbReference>
<comment type="subcellular location">
    <subcellularLocation>
        <location evidence="1">Membrane</location>
        <topology evidence="1">Multi-pass membrane protein</topology>
    </subcellularLocation>
</comment>
<accession>A0A8J3XNC6</accession>
<dbReference type="GO" id="GO:0043190">
    <property type="term" value="C:ATP-binding cassette (ABC) transporter complex"/>
    <property type="evidence" value="ECO:0007669"/>
    <property type="project" value="InterPro"/>
</dbReference>
<dbReference type="Proteomes" id="UP000644610">
    <property type="component" value="Unassembled WGS sequence"/>
</dbReference>
<dbReference type="InterPro" id="IPR000412">
    <property type="entry name" value="ABC_2_transport"/>
</dbReference>
<evidence type="ECO:0000313" key="8">
    <source>
        <dbReference type="EMBL" id="GII48412.1"/>
    </source>
</evidence>
<evidence type="ECO:0000259" key="7">
    <source>
        <dbReference type="Pfam" id="PF01061"/>
    </source>
</evidence>
<protein>
    <submittedName>
        <fullName evidence="8">ABC transporter</fullName>
    </submittedName>
</protein>
<sequence length="241" mass="24906">MFGYIRLELLRTIRDGGFIIFGIASPVVMYLVLSNLALAPGDKHAGAIVTMVSMAAYGALGGAFNNGSGIAEDRAAGWLRQLRLTPLAPAQVVSGKVITGVLGVVPSIAAVLLTGVLVNHVTLSAGQWLAIVGLLWAGTVPFSLLGLGNGYNLTGQTAAMANIAALLGLSIVGGLWVPTAGFPGWLRAIAEWTPSNSYAALSWDVASGTAPGPRAIAILCGWLVVFGLYARYGYRRAGRTA</sequence>
<dbReference type="RefSeq" id="WP_203977838.1">
    <property type="nucleotide sequence ID" value="NZ_BAAAKY010000033.1"/>
</dbReference>
<evidence type="ECO:0000313" key="9">
    <source>
        <dbReference type="Proteomes" id="UP000644610"/>
    </source>
</evidence>
<evidence type="ECO:0000256" key="2">
    <source>
        <dbReference type="ARBA" id="ARBA00022692"/>
    </source>
</evidence>
<dbReference type="InterPro" id="IPR051328">
    <property type="entry name" value="T7SS_ABC-Transporter"/>
</dbReference>
<comment type="caution">
    <text evidence="8">The sequence shown here is derived from an EMBL/GenBank/DDBJ whole genome shotgun (WGS) entry which is preliminary data.</text>
</comment>
<feature type="transmembrane region" description="Helical" evidence="6">
    <location>
        <begin position="215"/>
        <end position="234"/>
    </location>
</feature>
<dbReference type="InterPro" id="IPR013525">
    <property type="entry name" value="ABC2_TM"/>
</dbReference>